<dbReference type="InterPro" id="IPR013975">
    <property type="entry name" value="Tscrpt_reg_BetR_N"/>
</dbReference>
<name>A0A1M4YAT1_9BACT</name>
<sequence length="359" mass="42626">MVFLSQIETFIFNFVSDDINQTNPPCFVSEDFNHNTMEKTLNDIIVSTIHSHIPENVSPVHILTELLNLSKESVYRRLRGQIPFTFIEIIEISRHFGFSVEEIINQKYCNLEKGFEKDNQSEWQDSDITNCQLFSGNIELYKNLQKAQKSNSFIVSTRIPVFFTMSFNRITTFYLYKMTHQLKDVPFDFYFSDFEVIEETASLRQQFIYHYNRIKNLTILIDKNCFQNVINEINYFYERNLLSAEDRALLKEELFLVLDLVEQVARKGYNDYNTKVDLFVSSLGVEANYAYYQFDNNTLSYCWTYGFNNLTVNNDGNTTRIYRKWFDSLKKYSTYITRCNHKQSSEFVKFQRDTIESMS</sequence>
<evidence type="ECO:0000259" key="1">
    <source>
        <dbReference type="Pfam" id="PF08667"/>
    </source>
</evidence>
<dbReference type="EMBL" id="FQUC01000003">
    <property type="protein sequence ID" value="SHF02927.1"/>
    <property type="molecule type" value="Genomic_DNA"/>
</dbReference>
<dbReference type="AlphaFoldDB" id="A0A1M4YAT1"/>
<organism evidence="2 3">
    <name type="scientific">Dysgonomonas macrotermitis</name>
    <dbReference type="NCBI Taxonomy" id="1346286"/>
    <lineage>
        <taxon>Bacteria</taxon>
        <taxon>Pseudomonadati</taxon>
        <taxon>Bacteroidota</taxon>
        <taxon>Bacteroidia</taxon>
        <taxon>Bacteroidales</taxon>
        <taxon>Dysgonomonadaceae</taxon>
        <taxon>Dysgonomonas</taxon>
    </lineage>
</organism>
<evidence type="ECO:0000313" key="2">
    <source>
        <dbReference type="EMBL" id="SHF02927.1"/>
    </source>
</evidence>
<evidence type="ECO:0000313" key="3">
    <source>
        <dbReference type="Proteomes" id="UP000184480"/>
    </source>
</evidence>
<gene>
    <name evidence="2" type="ORF">SAMN05444362_103123</name>
</gene>
<keyword evidence="3" id="KW-1185">Reference proteome</keyword>
<reference evidence="3" key="1">
    <citation type="submission" date="2016-11" db="EMBL/GenBank/DDBJ databases">
        <authorList>
            <person name="Varghese N."/>
            <person name="Submissions S."/>
        </authorList>
    </citation>
    <scope>NUCLEOTIDE SEQUENCE [LARGE SCALE GENOMIC DNA]</scope>
    <source>
        <strain evidence="3">DSM 27370</strain>
    </source>
</reference>
<feature type="domain" description="Transcription regulator BetR N-terminal" evidence="1">
    <location>
        <begin position="62"/>
        <end position="104"/>
    </location>
</feature>
<dbReference type="Proteomes" id="UP000184480">
    <property type="component" value="Unassembled WGS sequence"/>
</dbReference>
<accession>A0A1M4YAT1</accession>
<proteinExistence type="predicted"/>
<protein>
    <submittedName>
        <fullName evidence="2">BetR domain-containing protein</fullName>
    </submittedName>
</protein>
<dbReference type="Pfam" id="PF08667">
    <property type="entry name" value="BetR"/>
    <property type="match status" value="1"/>
</dbReference>